<dbReference type="HAMAP" id="MF_00140_B">
    <property type="entry name" value="Trp_tRNA_synth_B"/>
    <property type="match status" value="1"/>
</dbReference>
<accession>A0A6A6W0I0</accession>
<dbReference type="GO" id="GO:0004830">
    <property type="term" value="F:tryptophan-tRNA ligase activity"/>
    <property type="evidence" value="ECO:0007669"/>
    <property type="project" value="UniProtKB-EC"/>
</dbReference>
<dbReference type="FunFam" id="1.10.240.10:FF:000002">
    <property type="entry name" value="Tryptophan--tRNA ligase"/>
    <property type="match status" value="1"/>
</dbReference>
<keyword evidence="7 11" id="KW-0648">Protein biosynthesis</keyword>
<comment type="catalytic activity">
    <reaction evidence="10">
        <text>tRNA(Trp) + L-tryptophan + ATP = L-tryptophyl-tRNA(Trp) + AMP + diphosphate + H(+)</text>
        <dbReference type="Rhea" id="RHEA:24080"/>
        <dbReference type="Rhea" id="RHEA-COMP:9671"/>
        <dbReference type="Rhea" id="RHEA-COMP:9705"/>
        <dbReference type="ChEBI" id="CHEBI:15378"/>
        <dbReference type="ChEBI" id="CHEBI:30616"/>
        <dbReference type="ChEBI" id="CHEBI:33019"/>
        <dbReference type="ChEBI" id="CHEBI:57912"/>
        <dbReference type="ChEBI" id="CHEBI:78442"/>
        <dbReference type="ChEBI" id="CHEBI:78535"/>
        <dbReference type="ChEBI" id="CHEBI:456215"/>
        <dbReference type="EC" id="6.1.1.2"/>
    </reaction>
</comment>
<dbReference type="InterPro" id="IPR050203">
    <property type="entry name" value="Trp-tRNA_synthetase"/>
</dbReference>
<evidence type="ECO:0000313" key="13">
    <source>
        <dbReference type="Proteomes" id="UP000799437"/>
    </source>
</evidence>
<comment type="similarity">
    <text evidence="2 11">Belongs to the class-I aminoacyl-tRNA synthetase family.</text>
</comment>
<evidence type="ECO:0000256" key="8">
    <source>
        <dbReference type="ARBA" id="ARBA00023146"/>
    </source>
</evidence>
<dbReference type="EMBL" id="ML996576">
    <property type="protein sequence ID" value="KAF2756053.1"/>
    <property type="molecule type" value="Genomic_DNA"/>
</dbReference>
<dbReference type="CDD" id="cd00806">
    <property type="entry name" value="TrpRS_core"/>
    <property type="match status" value="1"/>
</dbReference>
<dbReference type="PROSITE" id="PS00178">
    <property type="entry name" value="AA_TRNA_LIGASE_I"/>
    <property type="match status" value="1"/>
</dbReference>
<keyword evidence="4 11" id="KW-0436">Ligase</keyword>
<dbReference type="Gene3D" id="1.10.240.10">
    <property type="entry name" value="Tyrosyl-Transfer RNA Synthetase"/>
    <property type="match status" value="1"/>
</dbReference>
<dbReference type="Gene3D" id="3.40.50.620">
    <property type="entry name" value="HUPs"/>
    <property type="match status" value="1"/>
</dbReference>
<keyword evidence="13" id="KW-1185">Reference proteome</keyword>
<dbReference type="NCBIfam" id="TIGR00233">
    <property type="entry name" value="trpS"/>
    <property type="match status" value="1"/>
</dbReference>
<evidence type="ECO:0000256" key="4">
    <source>
        <dbReference type="ARBA" id="ARBA00022598"/>
    </source>
</evidence>
<dbReference type="InterPro" id="IPR014729">
    <property type="entry name" value="Rossmann-like_a/b/a_fold"/>
</dbReference>
<evidence type="ECO:0000256" key="9">
    <source>
        <dbReference type="ARBA" id="ARBA00030268"/>
    </source>
</evidence>
<evidence type="ECO:0000256" key="2">
    <source>
        <dbReference type="ARBA" id="ARBA00005594"/>
    </source>
</evidence>
<reference evidence="12" key="1">
    <citation type="journal article" date="2020" name="Stud. Mycol.">
        <title>101 Dothideomycetes genomes: a test case for predicting lifestyles and emergence of pathogens.</title>
        <authorList>
            <person name="Haridas S."/>
            <person name="Albert R."/>
            <person name="Binder M."/>
            <person name="Bloem J."/>
            <person name="Labutti K."/>
            <person name="Salamov A."/>
            <person name="Andreopoulos B."/>
            <person name="Baker S."/>
            <person name="Barry K."/>
            <person name="Bills G."/>
            <person name="Bluhm B."/>
            <person name="Cannon C."/>
            <person name="Castanera R."/>
            <person name="Culley D."/>
            <person name="Daum C."/>
            <person name="Ezra D."/>
            <person name="Gonzalez J."/>
            <person name="Henrissat B."/>
            <person name="Kuo A."/>
            <person name="Liang C."/>
            <person name="Lipzen A."/>
            <person name="Lutzoni F."/>
            <person name="Magnuson J."/>
            <person name="Mondo S."/>
            <person name="Nolan M."/>
            <person name="Ohm R."/>
            <person name="Pangilinan J."/>
            <person name="Park H.-J."/>
            <person name="Ramirez L."/>
            <person name="Alfaro M."/>
            <person name="Sun H."/>
            <person name="Tritt A."/>
            <person name="Yoshinaga Y."/>
            <person name="Zwiers L.-H."/>
            <person name="Turgeon B."/>
            <person name="Goodwin S."/>
            <person name="Spatafora J."/>
            <person name="Crous P."/>
            <person name="Grigoriev I."/>
        </authorList>
    </citation>
    <scope>NUCLEOTIDE SEQUENCE</scope>
    <source>
        <strain evidence="12">CBS 121739</strain>
    </source>
</reference>
<evidence type="ECO:0000256" key="7">
    <source>
        <dbReference type="ARBA" id="ARBA00022917"/>
    </source>
</evidence>
<evidence type="ECO:0000313" key="12">
    <source>
        <dbReference type="EMBL" id="KAF2756053.1"/>
    </source>
</evidence>
<organism evidence="12 13">
    <name type="scientific">Pseudovirgaria hyperparasitica</name>
    <dbReference type="NCBI Taxonomy" id="470096"/>
    <lineage>
        <taxon>Eukaryota</taxon>
        <taxon>Fungi</taxon>
        <taxon>Dikarya</taxon>
        <taxon>Ascomycota</taxon>
        <taxon>Pezizomycotina</taxon>
        <taxon>Dothideomycetes</taxon>
        <taxon>Dothideomycetes incertae sedis</taxon>
        <taxon>Acrospermales</taxon>
        <taxon>Acrospermaceae</taxon>
        <taxon>Pseudovirgaria</taxon>
    </lineage>
</organism>
<dbReference type="InterPro" id="IPR024109">
    <property type="entry name" value="Trp-tRNA-ligase_bac-type"/>
</dbReference>
<evidence type="ECO:0000256" key="5">
    <source>
        <dbReference type="ARBA" id="ARBA00022741"/>
    </source>
</evidence>
<evidence type="ECO:0000256" key="11">
    <source>
        <dbReference type="RuleBase" id="RU363036"/>
    </source>
</evidence>
<dbReference type="Proteomes" id="UP000799437">
    <property type="component" value="Unassembled WGS sequence"/>
</dbReference>
<dbReference type="GO" id="GO:0005524">
    <property type="term" value="F:ATP binding"/>
    <property type="evidence" value="ECO:0007669"/>
    <property type="project" value="UniProtKB-KW"/>
</dbReference>
<dbReference type="GO" id="GO:0005759">
    <property type="term" value="C:mitochondrial matrix"/>
    <property type="evidence" value="ECO:0007669"/>
    <property type="project" value="TreeGrafter"/>
</dbReference>
<sequence>MSASLSRLATSSRWHLRVSYSCRHSSGVRSLSTHTTPKVIISKHIEGRKDPGITVFSGIQPTGIPHLGNYLGALRQWRDLQNSDTEVTPVFCIVDLHALTTVNPQEAAVLRQRKRETLASLLAAGLDPEKSIIYFQSSLQYHAELMWILSCNASMGYLTRMTQWKSKMELPDDAELTTSSPGKQLKLGLFSYPVLQAADILLHQADIVPVGADQRQHIEFTRELAKGFNNIYKDEKTYGDVFKLPKIHIPPTARIMSLTDPVEKMSKSHPKESSRIELTDSSDAIRRKLQKSVTDSIEGISYDPDVRPGISNLIDILYTLGHPDLGSSKGPEGLVPILSTLSKLELKRTVADAIDTELRPIREKYVNIMKEDKQDSGFLDNIAVTGMERAKKRAKSTMDVVRLALGYGH</sequence>
<dbReference type="InterPro" id="IPR001412">
    <property type="entry name" value="aa-tRNA-synth_I_CS"/>
</dbReference>
<protein>
    <recommendedName>
        <fullName evidence="3">tryptophan--tRNA ligase</fullName>
        <ecNumber evidence="3">6.1.1.2</ecNumber>
    </recommendedName>
    <alternativeName>
        <fullName evidence="9">Tryptophanyl-tRNA synthetase</fullName>
    </alternativeName>
</protein>
<dbReference type="RefSeq" id="XP_033598504.1">
    <property type="nucleotide sequence ID" value="XM_033744383.1"/>
</dbReference>
<dbReference type="EC" id="6.1.1.2" evidence="3"/>
<proteinExistence type="inferred from homology"/>
<name>A0A6A6W0I0_9PEZI</name>
<dbReference type="PRINTS" id="PR01039">
    <property type="entry name" value="TRNASYNTHTRP"/>
</dbReference>
<dbReference type="OrthoDB" id="15808at2759"/>
<comment type="subcellular location">
    <subcellularLocation>
        <location evidence="1">Mitochondrion</location>
    </subcellularLocation>
</comment>
<evidence type="ECO:0000256" key="1">
    <source>
        <dbReference type="ARBA" id="ARBA00004173"/>
    </source>
</evidence>
<evidence type="ECO:0000256" key="10">
    <source>
        <dbReference type="ARBA" id="ARBA00049929"/>
    </source>
</evidence>
<dbReference type="PANTHER" id="PTHR43766:SF1">
    <property type="entry name" value="TRYPTOPHAN--TRNA LIGASE, MITOCHONDRIAL"/>
    <property type="match status" value="1"/>
</dbReference>
<gene>
    <name evidence="12" type="ORF">EJ05DRAFT_478097</name>
</gene>
<dbReference type="GeneID" id="54485437"/>
<dbReference type="InterPro" id="IPR002306">
    <property type="entry name" value="Trp-tRNA-ligase"/>
</dbReference>
<dbReference type="Pfam" id="PF00579">
    <property type="entry name" value="tRNA-synt_1b"/>
    <property type="match status" value="1"/>
</dbReference>
<keyword evidence="8 11" id="KW-0030">Aminoacyl-tRNA synthetase</keyword>
<keyword evidence="6 11" id="KW-0067">ATP-binding</keyword>
<evidence type="ECO:0000256" key="3">
    <source>
        <dbReference type="ARBA" id="ARBA00013161"/>
    </source>
</evidence>
<dbReference type="GO" id="GO:0070183">
    <property type="term" value="P:mitochondrial tryptophanyl-tRNA aminoacylation"/>
    <property type="evidence" value="ECO:0007669"/>
    <property type="project" value="TreeGrafter"/>
</dbReference>
<evidence type="ECO:0000256" key="6">
    <source>
        <dbReference type="ARBA" id="ARBA00022840"/>
    </source>
</evidence>
<dbReference type="SUPFAM" id="SSF52374">
    <property type="entry name" value="Nucleotidylyl transferase"/>
    <property type="match status" value="1"/>
</dbReference>
<dbReference type="AlphaFoldDB" id="A0A6A6W0I0"/>
<dbReference type="InterPro" id="IPR002305">
    <property type="entry name" value="aa-tRNA-synth_Ic"/>
</dbReference>
<keyword evidence="5 11" id="KW-0547">Nucleotide-binding</keyword>
<dbReference type="PANTHER" id="PTHR43766">
    <property type="entry name" value="TRYPTOPHAN--TRNA LIGASE, MITOCHONDRIAL"/>
    <property type="match status" value="1"/>
</dbReference>